<feature type="repeat" description="TPR" evidence="7">
    <location>
        <begin position="453"/>
        <end position="486"/>
    </location>
</feature>
<feature type="coiled-coil region" evidence="8">
    <location>
        <begin position="404"/>
        <end position="431"/>
    </location>
</feature>
<dbReference type="UniPathway" id="UPA00694"/>
<feature type="domain" description="Cellulose synthase operon C C-terminal" evidence="9">
    <location>
        <begin position="654"/>
        <end position="984"/>
    </location>
</feature>
<dbReference type="InterPro" id="IPR051685">
    <property type="entry name" value="Ycf3/AcsC/BcsC/TPR_MFPF"/>
</dbReference>
<comment type="function">
    <text evidence="1">Required for maximal bacterial cellulose synthesis.</text>
</comment>
<dbReference type="NCBIfam" id="NF008520">
    <property type="entry name" value="PRK11447.1"/>
    <property type="match status" value="1"/>
</dbReference>
<dbReference type="Pfam" id="PF14559">
    <property type="entry name" value="TPR_19"/>
    <property type="match status" value="2"/>
</dbReference>
<accession>A0A6F8T9K5</accession>
<dbReference type="InterPro" id="IPR011990">
    <property type="entry name" value="TPR-like_helical_dom_sf"/>
</dbReference>
<dbReference type="SMART" id="SM00028">
    <property type="entry name" value="TPR"/>
    <property type="match status" value="4"/>
</dbReference>
<name>A0A6F8T9K5_9GAMM</name>
<dbReference type="SUPFAM" id="SSF48452">
    <property type="entry name" value="TPR-like"/>
    <property type="match status" value="3"/>
</dbReference>
<evidence type="ECO:0000256" key="1">
    <source>
        <dbReference type="ARBA" id="ARBA00003476"/>
    </source>
</evidence>
<dbReference type="AlphaFoldDB" id="A0A6F8T9K5"/>
<evidence type="ECO:0000313" key="10">
    <source>
        <dbReference type="EMBL" id="BCA96666.1"/>
    </source>
</evidence>
<evidence type="ECO:0000256" key="8">
    <source>
        <dbReference type="SAM" id="Coils"/>
    </source>
</evidence>
<evidence type="ECO:0000256" key="5">
    <source>
        <dbReference type="ARBA" id="ARBA00022803"/>
    </source>
</evidence>
<dbReference type="GO" id="GO:0019867">
    <property type="term" value="C:outer membrane"/>
    <property type="evidence" value="ECO:0007669"/>
    <property type="project" value="InterPro"/>
</dbReference>
<dbReference type="InterPro" id="IPR019734">
    <property type="entry name" value="TPR_rpt"/>
</dbReference>
<dbReference type="InterPro" id="IPR008410">
    <property type="entry name" value="BCSC_C"/>
</dbReference>
<dbReference type="Gene3D" id="1.25.40.10">
    <property type="entry name" value="Tetratricopeptide repeat domain"/>
    <property type="match status" value="3"/>
</dbReference>
<keyword evidence="4" id="KW-0677">Repeat</keyword>
<dbReference type="PROSITE" id="PS50005">
    <property type="entry name" value="TPR"/>
    <property type="match status" value="2"/>
</dbReference>
<evidence type="ECO:0000256" key="2">
    <source>
        <dbReference type="ARBA" id="ARBA00005186"/>
    </source>
</evidence>
<keyword evidence="11" id="KW-1185">Reference proteome</keyword>
<keyword evidence="3" id="KW-0732">Signal</keyword>
<keyword evidence="6" id="KW-0135">Cellulose biosynthesis</keyword>
<evidence type="ECO:0000256" key="7">
    <source>
        <dbReference type="PROSITE-ProRule" id="PRU00339"/>
    </source>
</evidence>
<dbReference type="PANTHER" id="PTHR44943:SF11">
    <property type="entry name" value="CELLULOSE SYNTHASE OPERON PROTEIN C"/>
    <property type="match status" value="1"/>
</dbReference>
<protein>
    <recommendedName>
        <fullName evidence="9">Cellulose synthase operon C C-terminal domain-containing protein</fullName>
    </recommendedName>
</protein>
<evidence type="ECO:0000313" key="11">
    <source>
        <dbReference type="Proteomes" id="UP000502894"/>
    </source>
</evidence>
<dbReference type="GO" id="GO:0030244">
    <property type="term" value="P:cellulose biosynthetic process"/>
    <property type="evidence" value="ECO:0007669"/>
    <property type="project" value="UniProtKB-KW"/>
</dbReference>
<gene>
    <name evidence="10" type="ORF">TUM19329_30270</name>
</gene>
<evidence type="ECO:0000256" key="4">
    <source>
        <dbReference type="ARBA" id="ARBA00022737"/>
    </source>
</evidence>
<sequence>MALFSAACISQALASNGVAPRQFLLEQVLSAEANYRDDLVKQALYRLELIAPNDPEVIAARLRLALRQGNQLLATQQLEKLRQLTPDSNIYRHAKINVILAQPEGERQLQQARLMAVTGNLAEAKKLYDALFQGDPPTPFLAVEYWTMVSRLPGKESEALQQLQTIYRYLQANKLVQDKKRNVHWIDSLKANLSRLSNAEGDKALKTANLSLAEQKYQQAFRYDNTNDFALIGLGDVAFARNDFIGAEKAYQKADELYPSGSIAVYGLISIYRRESPQKALKYLESLAPSKQFKFKEARLGLQSAVLQQQAARFEERKQWSEALRTYREAYQLTPDDPWLSYHLAMILYQTGQLQKAHTLLPQLVAKKNNDPTIMYIYALYLSATNQEQSALNYLNKLSKLLWNEDISKLAQRLEKELARKHMEMVIEQAQKIRDQGNKNEAIAYLLKQPKMTRITLTLGDWALEDGQFSKALAYYHEVKAAEPQNADALLGEIEALVATGRLEEARRFLQAEQNNESTLNLNMQRRVANAWIAVSELNKAHTIFQRIKQQARKEAPSQTNSLVFRDAARLEEQLHEPKQARVDYAYAMVKSKIAPVYPEDNDTYTYLTRNRREDDWLKKGIRSDAAQLYRQQEVRVTVENDYWDLSGTEGISDLSIKDTIVQADMPLHDGRAFFRGELIDVSAGDFITSNGVYLNDFGTCTTGCVNGISQRARGYSPVIGWQNRKWSVDLGETPFGFPVVNWVGSINYSGDFNHIGWTLGASRRPMANSLLSFAGTRDPNTNIVWGGVVTSGFNLALSYDRGGSHGLWAFMDANELTGKNVINNKRVRLMDGYYYKLINEENRRVSVGINSMLWHYQRDLNDYSLGQGGYFSPQEYLSFALPIDYRQRTANWSYELGGSVSLSWTTTKDRPLYPIPSLVPPPLRAENTILSGSRSGSIFGYTLLALAERRLGPHFTLGGIVNIQRTQDFTPSHISVYLRYSFEGWMGDLDMPIRPLVPYANFG</sequence>
<evidence type="ECO:0000256" key="3">
    <source>
        <dbReference type="ARBA" id="ARBA00022729"/>
    </source>
</evidence>
<proteinExistence type="predicted"/>
<dbReference type="Pfam" id="PF13432">
    <property type="entry name" value="TPR_16"/>
    <property type="match status" value="1"/>
</dbReference>
<evidence type="ECO:0000256" key="6">
    <source>
        <dbReference type="ARBA" id="ARBA00022916"/>
    </source>
</evidence>
<keyword evidence="8" id="KW-0175">Coiled coil</keyword>
<dbReference type="Proteomes" id="UP000502894">
    <property type="component" value="Chromosome"/>
</dbReference>
<evidence type="ECO:0000259" key="9">
    <source>
        <dbReference type="Pfam" id="PF05420"/>
    </source>
</evidence>
<keyword evidence="5 7" id="KW-0802">TPR repeat</keyword>
<dbReference type="Pfam" id="PF05420">
    <property type="entry name" value="BCSC_C"/>
    <property type="match status" value="1"/>
</dbReference>
<organism evidence="10 11">
    <name type="scientific">Legionella antarctica</name>
    <dbReference type="NCBI Taxonomy" id="2708020"/>
    <lineage>
        <taxon>Bacteria</taxon>
        <taxon>Pseudomonadati</taxon>
        <taxon>Pseudomonadota</taxon>
        <taxon>Gammaproteobacteria</taxon>
        <taxon>Legionellales</taxon>
        <taxon>Legionellaceae</taxon>
        <taxon>Legionella</taxon>
    </lineage>
</organism>
<dbReference type="PANTHER" id="PTHR44943">
    <property type="entry name" value="CELLULOSE SYNTHASE OPERON PROTEIN C"/>
    <property type="match status" value="1"/>
</dbReference>
<dbReference type="EMBL" id="AP022839">
    <property type="protein sequence ID" value="BCA96666.1"/>
    <property type="molecule type" value="Genomic_DNA"/>
</dbReference>
<reference evidence="10" key="1">
    <citation type="journal article" date="2020" name="Microbiol. Resour. Announc.">
        <title>Complete Genome Sequence of Novel Psychrotolerant Legionella Strain TUM19329, Isolated from Antarctic Lake Sediment.</title>
        <authorList>
            <person name="Shimada S."/>
            <person name="Nakai R."/>
            <person name="Aoki K."/>
            <person name="Shimoeda N."/>
            <person name="Ohno G."/>
            <person name="Miyazaki Y."/>
            <person name="Kudoh S."/>
            <person name="Imura S."/>
            <person name="Watanabe K."/>
            <person name="Ishii Y."/>
            <person name="Tateda K."/>
        </authorList>
    </citation>
    <scope>NUCLEOTIDE SEQUENCE [LARGE SCALE GENOMIC DNA]</scope>
    <source>
        <strain evidence="10">TUM19329</strain>
    </source>
</reference>
<dbReference type="KEGG" id="lant:TUM19329_30270"/>
<comment type="pathway">
    <text evidence="2">Glycan metabolism; bacterial cellulose biosynthesis.</text>
</comment>
<feature type="repeat" description="TPR" evidence="7">
    <location>
        <begin position="304"/>
        <end position="337"/>
    </location>
</feature>